<dbReference type="FunFam" id="2.120.10.30:FF:000067">
    <property type="entry name" value="HHIP-like 1"/>
    <property type="match status" value="1"/>
</dbReference>
<comment type="caution">
    <text evidence="13">The sequence shown here is derived from an EMBL/GenBank/DDBJ whole genome shotgun (WGS) entry which is preliminary data.</text>
</comment>
<dbReference type="GO" id="GO:0005886">
    <property type="term" value="C:plasma membrane"/>
    <property type="evidence" value="ECO:0007669"/>
    <property type="project" value="UniProtKB-SubCell"/>
</dbReference>
<keyword evidence="4 11" id="KW-0732">Signal</keyword>
<comment type="subcellular location">
    <subcellularLocation>
        <location evidence="2">Cell membrane</location>
        <topology evidence="2">Lipid-anchor</topology>
    </subcellularLocation>
</comment>
<dbReference type="PANTHER" id="PTHR19328:SF60">
    <property type="entry name" value="HIPL1 PROTEIN-LIKE"/>
    <property type="match status" value="1"/>
</dbReference>
<feature type="chain" id="PRO_5043978221" description="Glucose/Sorbosone dehydrogenase domain-containing protein" evidence="11">
    <location>
        <begin position="25"/>
        <end position="694"/>
    </location>
</feature>
<keyword evidence="3" id="KW-1003">Cell membrane</keyword>
<keyword evidence="5" id="KW-0634">PQQ</keyword>
<sequence length="694" mass="76222">MEKIVKFFQFLCLVLMLFPFHSSSLPLCTDKRAPRSPKGHLTFCPYNGKICCRESDDIELQKRFEGMNISDSACASAVKSILCATCDPFSAKLFDVDSEPRSVPVLCNSTSATPRSSLSSPTDNSFCSTVWESCQDVSILNSPFAPTLQSRAQLQQNTTSSKLTDLWQSKSVFCNAFGGAIDEKNSFCFNGRPVSLNTTDTLPPPRGMCLEKVDNGSYLNMVAHPDGSNRAFFSNQAGKIWLANIPDQDSGEVLELDESSPFVDLTDQVHLDTSYGMMGMAFHPNFATNGRFFASFNCDKEKSPGCGGRCGCNSEVGCDPSRLGSLEAGEHCKYHIVVAEYSANGTASSPSMAEKGNPQEVRRIFTLGLPFTANHGGQILFGPDDGYLYIMTGDGGGKGDPYNFAQKKKSLLGKIMRVDVNNIPSEEEIVKLELWGNYSIPRDNPYSEDKEMEPAIWAYGLKNPWRCSFDSERPSYFLCADVGQDTYEEVDIISKGGNYGWRVYEGPDPFQPQQTPGGNTSADSIDPIFPVAGYSHSNISKLGSAAISGGYFYRAQTDPCMYGSYLYGDLYASHIWAASETPQNSGNFTTRDISFSCARDSPINCDSVPNSNLPALSYIFSFGQDNRKDVYILTQSGVYRVVRPSRCNYACSKEVVPSINTPTAAHSHGSFLNDPNSVVMFFVSAVLLFLEFFM</sequence>
<dbReference type="GO" id="GO:0016491">
    <property type="term" value="F:oxidoreductase activity"/>
    <property type="evidence" value="ECO:0007669"/>
    <property type="project" value="UniProtKB-KW"/>
</dbReference>
<evidence type="ECO:0000256" key="6">
    <source>
        <dbReference type="ARBA" id="ARBA00023002"/>
    </source>
</evidence>
<evidence type="ECO:0000256" key="3">
    <source>
        <dbReference type="ARBA" id="ARBA00022475"/>
    </source>
</evidence>
<keyword evidence="14" id="KW-1185">Reference proteome</keyword>
<evidence type="ECO:0000256" key="8">
    <source>
        <dbReference type="ARBA" id="ARBA00023180"/>
    </source>
</evidence>
<dbReference type="Proteomes" id="UP000826271">
    <property type="component" value="Unassembled WGS sequence"/>
</dbReference>
<dbReference type="Gene3D" id="2.120.10.30">
    <property type="entry name" value="TolB, C-terminal domain"/>
    <property type="match status" value="1"/>
</dbReference>
<reference evidence="13" key="1">
    <citation type="submission" date="2019-10" db="EMBL/GenBank/DDBJ databases">
        <authorList>
            <person name="Zhang R."/>
            <person name="Pan Y."/>
            <person name="Wang J."/>
            <person name="Ma R."/>
            <person name="Yu S."/>
        </authorList>
    </citation>
    <scope>NUCLEOTIDE SEQUENCE</scope>
    <source>
        <strain evidence="13">LA-IB0</strain>
        <tissue evidence="13">Leaf</tissue>
    </source>
</reference>
<dbReference type="EMBL" id="WHWC01000017">
    <property type="protein sequence ID" value="KAG8366255.1"/>
    <property type="molecule type" value="Genomic_DNA"/>
</dbReference>
<keyword evidence="7" id="KW-0472">Membrane</keyword>
<evidence type="ECO:0000256" key="7">
    <source>
        <dbReference type="ARBA" id="ARBA00023136"/>
    </source>
</evidence>
<gene>
    <name evidence="13" type="ORF">BUALT_Bualt17G0057400</name>
</gene>
<dbReference type="AlphaFoldDB" id="A0AAV6WGZ6"/>
<evidence type="ECO:0000256" key="11">
    <source>
        <dbReference type="SAM" id="SignalP"/>
    </source>
</evidence>
<dbReference type="InterPro" id="IPR011041">
    <property type="entry name" value="Quinoprot_gluc/sorb_DH_b-prop"/>
</dbReference>
<evidence type="ECO:0000256" key="2">
    <source>
        <dbReference type="ARBA" id="ARBA00004193"/>
    </source>
</evidence>
<evidence type="ECO:0000259" key="12">
    <source>
        <dbReference type="Pfam" id="PF07995"/>
    </source>
</evidence>
<organism evidence="13 14">
    <name type="scientific">Buddleja alternifolia</name>
    <dbReference type="NCBI Taxonomy" id="168488"/>
    <lineage>
        <taxon>Eukaryota</taxon>
        <taxon>Viridiplantae</taxon>
        <taxon>Streptophyta</taxon>
        <taxon>Embryophyta</taxon>
        <taxon>Tracheophyta</taxon>
        <taxon>Spermatophyta</taxon>
        <taxon>Magnoliopsida</taxon>
        <taxon>eudicotyledons</taxon>
        <taxon>Gunneridae</taxon>
        <taxon>Pentapetalae</taxon>
        <taxon>asterids</taxon>
        <taxon>lamiids</taxon>
        <taxon>Lamiales</taxon>
        <taxon>Scrophulariaceae</taxon>
        <taxon>Buddlejeae</taxon>
        <taxon>Buddleja</taxon>
    </lineage>
</organism>
<dbReference type="InterPro" id="IPR011042">
    <property type="entry name" value="6-blade_b-propeller_TolB-like"/>
</dbReference>
<dbReference type="PANTHER" id="PTHR19328">
    <property type="entry name" value="HEDGEHOG-INTERACTING PROTEIN"/>
    <property type="match status" value="1"/>
</dbReference>
<accession>A0AAV6WGZ6</accession>
<evidence type="ECO:0000313" key="13">
    <source>
        <dbReference type="EMBL" id="KAG8366255.1"/>
    </source>
</evidence>
<keyword evidence="8" id="KW-0325">Glycoprotein</keyword>
<evidence type="ECO:0000256" key="1">
    <source>
        <dbReference type="ARBA" id="ARBA00001931"/>
    </source>
</evidence>
<dbReference type="Pfam" id="PF07995">
    <property type="entry name" value="GSDH"/>
    <property type="match status" value="1"/>
</dbReference>
<name>A0AAV6WGZ6_9LAMI</name>
<keyword evidence="9" id="KW-0449">Lipoprotein</keyword>
<feature type="signal peptide" evidence="11">
    <location>
        <begin position="1"/>
        <end position="24"/>
    </location>
</feature>
<comment type="similarity">
    <text evidence="10">Belongs to the PQQ oxidoreductase GdhB family.</text>
</comment>
<evidence type="ECO:0000256" key="4">
    <source>
        <dbReference type="ARBA" id="ARBA00022729"/>
    </source>
</evidence>
<evidence type="ECO:0000256" key="5">
    <source>
        <dbReference type="ARBA" id="ARBA00022891"/>
    </source>
</evidence>
<protein>
    <recommendedName>
        <fullName evidence="12">Glucose/Sorbosone dehydrogenase domain-containing protein</fullName>
    </recommendedName>
</protein>
<proteinExistence type="inferred from homology"/>
<dbReference type="SUPFAM" id="SSF50952">
    <property type="entry name" value="Soluble quinoprotein glucose dehydrogenase"/>
    <property type="match status" value="1"/>
</dbReference>
<comment type="cofactor">
    <cofactor evidence="1">
        <name>pyrroloquinoline quinone</name>
        <dbReference type="ChEBI" id="CHEBI:58442"/>
    </cofactor>
</comment>
<evidence type="ECO:0000256" key="9">
    <source>
        <dbReference type="ARBA" id="ARBA00023288"/>
    </source>
</evidence>
<feature type="domain" description="Glucose/Sorbosone dehydrogenase" evidence="12">
    <location>
        <begin position="221"/>
        <end position="577"/>
    </location>
</feature>
<evidence type="ECO:0000256" key="10">
    <source>
        <dbReference type="ARBA" id="ARBA00061483"/>
    </source>
</evidence>
<evidence type="ECO:0000313" key="14">
    <source>
        <dbReference type="Proteomes" id="UP000826271"/>
    </source>
</evidence>
<keyword evidence="6" id="KW-0560">Oxidoreductase</keyword>
<dbReference type="InterPro" id="IPR012938">
    <property type="entry name" value="Glc/Sorbosone_DH"/>
</dbReference>